<gene>
    <name evidence="2" type="ORF">DPX16_4963</name>
</gene>
<comment type="caution">
    <text evidence="2">The sequence shown here is derived from an EMBL/GenBank/DDBJ whole genome shotgun (WGS) entry which is preliminary data.</text>
</comment>
<feature type="region of interest" description="Disordered" evidence="1">
    <location>
        <begin position="1"/>
        <end position="103"/>
    </location>
</feature>
<keyword evidence="3" id="KW-1185">Reference proteome</keyword>
<name>A0A3N0XTZ0_ANAGA</name>
<reference evidence="2 3" key="1">
    <citation type="submission" date="2018-10" db="EMBL/GenBank/DDBJ databases">
        <title>Genome assembly for a Yunnan-Guizhou Plateau 3E fish, Anabarilius grahami (Regan), and its evolutionary and genetic applications.</title>
        <authorList>
            <person name="Jiang W."/>
        </authorList>
    </citation>
    <scope>NUCLEOTIDE SEQUENCE [LARGE SCALE GENOMIC DNA]</scope>
    <source>
        <strain evidence="2">AG-KIZ</strain>
        <tissue evidence="2">Muscle</tissue>
    </source>
</reference>
<dbReference type="Proteomes" id="UP000281406">
    <property type="component" value="Unassembled WGS sequence"/>
</dbReference>
<evidence type="ECO:0000313" key="3">
    <source>
        <dbReference type="Proteomes" id="UP000281406"/>
    </source>
</evidence>
<dbReference type="EMBL" id="RJVU01060737">
    <property type="protein sequence ID" value="ROJ44645.1"/>
    <property type="molecule type" value="Genomic_DNA"/>
</dbReference>
<evidence type="ECO:0000313" key="2">
    <source>
        <dbReference type="EMBL" id="ROJ44645.1"/>
    </source>
</evidence>
<feature type="compositionally biased region" description="Basic and acidic residues" evidence="1">
    <location>
        <begin position="14"/>
        <end position="30"/>
    </location>
</feature>
<protein>
    <submittedName>
        <fullName evidence="2">Uncharacterized protein</fullName>
    </submittedName>
</protein>
<organism evidence="2 3">
    <name type="scientific">Anabarilius grahami</name>
    <name type="common">Kanglang fish</name>
    <name type="synonym">Barilius grahami</name>
    <dbReference type="NCBI Taxonomy" id="495550"/>
    <lineage>
        <taxon>Eukaryota</taxon>
        <taxon>Metazoa</taxon>
        <taxon>Chordata</taxon>
        <taxon>Craniata</taxon>
        <taxon>Vertebrata</taxon>
        <taxon>Euteleostomi</taxon>
        <taxon>Actinopterygii</taxon>
        <taxon>Neopterygii</taxon>
        <taxon>Teleostei</taxon>
        <taxon>Ostariophysi</taxon>
        <taxon>Cypriniformes</taxon>
        <taxon>Xenocyprididae</taxon>
        <taxon>Xenocypridinae</taxon>
        <taxon>Xenocypridinae incertae sedis</taxon>
        <taxon>Anabarilius</taxon>
    </lineage>
</organism>
<evidence type="ECO:0000256" key="1">
    <source>
        <dbReference type="SAM" id="MobiDB-lite"/>
    </source>
</evidence>
<proteinExistence type="predicted"/>
<accession>A0A3N0XTZ0</accession>
<dbReference type="AlphaFoldDB" id="A0A3N0XTZ0"/>
<sequence>MQIEIQKELCSPSRRCDRRYDSPDQTRESRGSSLTQLSTEGPRIHTQKPGVVMAEKGHKPSVRRNGTLAYLEPHSTRALDGGIAEHETSSRGNVKHSHRTHTDRCLNNSRRQSFHQQYGYSGHVTINLLSENKQPL</sequence>